<evidence type="ECO:0000256" key="1">
    <source>
        <dbReference type="SAM" id="Phobius"/>
    </source>
</evidence>
<keyword evidence="1" id="KW-1133">Transmembrane helix</keyword>
<organism evidence="3 4">
    <name type="scientific">Arcobacter arenosus</name>
    <dbReference type="NCBI Taxonomy" id="2576037"/>
    <lineage>
        <taxon>Bacteria</taxon>
        <taxon>Pseudomonadati</taxon>
        <taxon>Campylobacterota</taxon>
        <taxon>Epsilonproteobacteria</taxon>
        <taxon>Campylobacterales</taxon>
        <taxon>Arcobacteraceae</taxon>
        <taxon>Arcobacter</taxon>
    </lineage>
</organism>
<feature type="domain" description="DUF1468" evidence="2">
    <location>
        <begin position="11"/>
        <end position="141"/>
    </location>
</feature>
<dbReference type="Proteomes" id="UP000308901">
    <property type="component" value="Unassembled WGS sequence"/>
</dbReference>
<evidence type="ECO:0000313" key="4">
    <source>
        <dbReference type="Proteomes" id="UP000308901"/>
    </source>
</evidence>
<keyword evidence="1" id="KW-0472">Membrane</keyword>
<dbReference type="EMBL" id="VANU01000001">
    <property type="protein sequence ID" value="TLP41084.1"/>
    <property type="molecule type" value="Genomic_DNA"/>
</dbReference>
<name>A0A5R8Y4N6_9BACT</name>
<protein>
    <submittedName>
        <fullName evidence="3">Tripartite tricarboxylate transporter TctB family protein</fullName>
    </submittedName>
</protein>
<gene>
    <name evidence="3" type="ORF">FDK22_03420</name>
</gene>
<reference evidence="3 4" key="1">
    <citation type="submission" date="2019-05" db="EMBL/GenBank/DDBJ databases">
        <title>Arcobacter sp. nov., isolated from sea sediment.</title>
        <authorList>
            <person name="Kim W."/>
        </authorList>
    </citation>
    <scope>NUCLEOTIDE SEQUENCE [LARGE SCALE GENOMIC DNA]</scope>
    <source>
        <strain evidence="3 4">CAU 1517</strain>
    </source>
</reference>
<dbReference type="AlphaFoldDB" id="A0A5R8Y4N6"/>
<proteinExistence type="predicted"/>
<feature type="transmembrane region" description="Helical" evidence="1">
    <location>
        <begin position="7"/>
        <end position="26"/>
    </location>
</feature>
<evidence type="ECO:0000313" key="3">
    <source>
        <dbReference type="EMBL" id="TLP41084.1"/>
    </source>
</evidence>
<feature type="transmembrane region" description="Helical" evidence="1">
    <location>
        <begin position="114"/>
        <end position="133"/>
    </location>
</feature>
<accession>A0A5R8Y4N6</accession>
<dbReference type="Pfam" id="PF07331">
    <property type="entry name" value="TctB"/>
    <property type="match status" value="1"/>
</dbReference>
<dbReference type="OrthoDB" id="5365532at2"/>
<dbReference type="InterPro" id="IPR009936">
    <property type="entry name" value="DUF1468"/>
</dbReference>
<keyword evidence="1" id="KW-0812">Transmembrane</keyword>
<feature type="transmembrane region" description="Helical" evidence="1">
    <location>
        <begin position="38"/>
        <end position="57"/>
    </location>
</feature>
<feature type="transmembrane region" description="Helical" evidence="1">
    <location>
        <begin position="78"/>
        <end position="108"/>
    </location>
</feature>
<keyword evidence="4" id="KW-1185">Reference proteome</keyword>
<comment type="caution">
    <text evidence="3">The sequence shown here is derived from an EMBL/GenBank/DDBJ whole genome shotgun (WGS) entry which is preliminary data.</text>
</comment>
<dbReference type="RefSeq" id="WP_138151486.1">
    <property type="nucleotide sequence ID" value="NZ_VANU01000001.1"/>
</dbReference>
<evidence type="ECO:0000259" key="2">
    <source>
        <dbReference type="Pfam" id="PF07331"/>
    </source>
</evidence>
<sequence>MALSKEKIANSIVILCLAAFVLWYGVDTHNASSSLENIVLILPIVAITLCLCIYEFFTQNDMKVKEEEKESISSVIPVIILFTLYILSLEYLGFDIGTVLFLGLFLFFHGESRFPWILGYSLVYGFIIAYFFSQMLPYPMPMMILPTDY</sequence>